<dbReference type="Proteomes" id="UP001162501">
    <property type="component" value="Chromosome 25"/>
</dbReference>
<sequence length="204" mass="21518">MFRNNDTSIDFKMKSALKRASQNRCFFLIDTFIAVEKRCRQECNLSDNAGPEVGFYPHAYSPRLGGGRGRFQALPQSSPQKTFLAGLARAAGRGRRRRAPGVPLSRAAARTSRRACLFKFQLRGRETAPPGAQAGRRRLARAPAPAPGCAPRRARSARGLLGGGGAGRGGAARPRSEERASRAGRGAAPGPAPALGGPGGSLRG</sequence>
<proteinExistence type="predicted"/>
<gene>
    <name evidence="1" type="ORF">MRATA1EN3_LOCUS14865</name>
</gene>
<protein>
    <submittedName>
        <fullName evidence="1">Uncharacterized protein</fullName>
    </submittedName>
</protein>
<evidence type="ECO:0000313" key="1">
    <source>
        <dbReference type="EMBL" id="CAI9703652.1"/>
    </source>
</evidence>
<reference evidence="1" key="1">
    <citation type="submission" date="2023-05" db="EMBL/GenBank/DDBJ databases">
        <authorList>
            <consortium name="ELIXIR-Norway"/>
        </authorList>
    </citation>
    <scope>NUCLEOTIDE SEQUENCE</scope>
</reference>
<accession>A0ACB0ES84</accession>
<dbReference type="EMBL" id="OX596109">
    <property type="protein sequence ID" value="CAI9703652.1"/>
    <property type="molecule type" value="Genomic_DNA"/>
</dbReference>
<organism evidence="1 2">
    <name type="scientific">Rangifer tarandus platyrhynchus</name>
    <name type="common">Svalbard reindeer</name>
    <dbReference type="NCBI Taxonomy" id="3082113"/>
    <lineage>
        <taxon>Eukaryota</taxon>
        <taxon>Metazoa</taxon>
        <taxon>Chordata</taxon>
        <taxon>Craniata</taxon>
        <taxon>Vertebrata</taxon>
        <taxon>Euteleostomi</taxon>
        <taxon>Mammalia</taxon>
        <taxon>Eutheria</taxon>
        <taxon>Laurasiatheria</taxon>
        <taxon>Artiodactyla</taxon>
        <taxon>Ruminantia</taxon>
        <taxon>Pecora</taxon>
        <taxon>Cervidae</taxon>
        <taxon>Odocoileinae</taxon>
        <taxon>Rangifer</taxon>
    </lineage>
</organism>
<evidence type="ECO:0000313" key="2">
    <source>
        <dbReference type="Proteomes" id="UP001162501"/>
    </source>
</evidence>
<name>A0ACB0ES84_RANTA</name>